<dbReference type="OrthoDB" id="540174at2759"/>
<dbReference type="KEGG" id="glz:GLAREA_11411"/>
<comment type="function">
    <text evidence="5">Produces N-formyl-kynurenine through the oxidation of tryptophan.</text>
</comment>
<accession>S3CG09</accession>
<dbReference type="Proteomes" id="UP000016922">
    <property type="component" value="Unassembled WGS sequence"/>
</dbReference>
<organism evidence="6 7">
    <name type="scientific">Glarea lozoyensis (strain ATCC 20868 / MF5171)</name>
    <dbReference type="NCBI Taxonomy" id="1116229"/>
    <lineage>
        <taxon>Eukaryota</taxon>
        <taxon>Fungi</taxon>
        <taxon>Dikarya</taxon>
        <taxon>Ascomycota</taxon>
        <taxon>Pezizomycotina</taxon>
        <taxon>Leotiomycetes</taxon>
        <taxon>Helotiales</taxon>
        <taxon>Helotiaceae</taxon>
        <taxon>Glarea</taxon>
    </lineage>
</organism>
<dbReference type="GeneID" id="19470452"/>
<dbReference type="InterPro" id="IPR000898">
    <property type="entry name" value="Indolamine_dOase"/>
</dbReference>
<keyword evidence="7" id="KW-1185">Reference proteome</keyword>
<evidence type="ECO:0000256" key="4">
    <source>
        <dbReference type="PIRSR" id="PIRSR600898-1"/>
    </source>
</evidence>
<dbReference type="GO" id="GO:0019441">
    <property type="term" value="P:L-tryptophan catabolic process to kynurenine"/>
    <property type="evidence" value="ECO:0007669"/>
    <property type="project" value="UniProtKB-UniRule"/>
</dbReference>
<dbReference type="GO" id="GO:0005737">
    <property type="term" value="C:cytoplasm"/>
    <property type="evidence" value="ECO:0007669"/>
    <property type="project" value="TreeGrafter"/>
</dbReference>
<dbReference type="eggNOG" id="ENOG502QT99">
    <property type="taxonomic scope" value="Eukaryota"/>
</dbReference>
<dbReference type="EC" id="1.13.11.52" evidence="5"/>
<keyword evidence="2 4" id="KW-0479">Metal-binding</keyword>
<dbReference type="GO" id="GO:0020037">
    <property type="term" value="F:heme binding"/>
    <property type="evidence" value="ECO:0007669"/>
    <property type="project" value="UniProtKB-UniRule"/>
</dbReference>
<evidence type="ECO:0000256" key="3">
    <source>
        <dbReference type="ARBA" id="ARBA00023004"/>
    </source>
</evidence>
<evidence type="ECO:0000256" key="1">
    <source>
        <dbReference type="ARBA" id="ARBA00007119"/>
    </source>
</evidence>
<dbReference type="GO" id="GO:0033754">
    <property type="term" value="F:indoleamine 2,3-dioxygenase activity"/>
    <property type="evidence" value="ECO:0007669"/>
    <property type="project" value="UniProtKB-EC"/>
</dbReference>
<proteinExistence type="inferred from homology"/>
<dbReference type="Gene3D" id="1.20.58.480">
    <property type="match status" value="1"/>
</dbReference>
<dbReference type="InterPro" id="IPR037217">
    <property type="entry name" value="Trp/Indoleamine_2_3_dOase-like"/>
</dbReference>
<dbReference type="STRING" id="1116229.S3CG09"/>
<reference evidence="6 7" key="1">
    <citation type="journal article" date="2013" name="BMC Genomics">
        <title>Genomics-driven discovery of the pneumocandin biosynthetic gene cluster in the fungus Glarea lozoyensis.</title>
        <authorList>
            <person name="Chen L."/>
            <person name="Yue Q."/>
            <person name="Zhang X."/>
            <person name="Xiang M."/>
            <person name="Wang C."/>
            <person name="Li S."/>
            <person name="Che Y."/>
            <person name="Ortiz-Lopez F.J."/>
            <person name="Bills G.F."/>
            <person name="Liu X."/>
            <person name="An Z."/>
        </authorList>
    </citation>
    <scope>NUCLEOTIDE SEQUENCE [LARGE SCALE GENOMIC DNA]</scope>
    <source>
        <strain evidence="7">ATCC 20868 / MF5171</strain>
    </source>
</reference>
<dbReference type="PANTHER" id="PTHR28657:SF10">
    <property type="entry name" value="INDOLEAMINE 2,3-DIOXYGENASE"/>
    <property type="match status" value="1"/>
</dbReference>
<gene>
    <name evidence="6" type="ORF">GLAREA_11411</name>
</gene>
<evidence type="ECO:0000256" key="5">
    <source>
        <dbReference type="RuleBase" id="RU369119"/>
    </source>
</evidence>
<protein>
    <recommendedName>
        <fullName evidence="5">Indoleamine 2,3-dioxygenase</fullName>
        <ecNumber evidence="5">1.13.11.52</ecNumber>
    </recommendedName>
</protein>
<dbReference type="PROSITE" id="PS00876">
    <property type="entry name" value="IDO_1"/>
    <property type="match status" value="1"/>
</dbReference>
<dbReference type="Pfam" id="PF01231">
    <property type="entry name" value="IDO"/>
    <property type="match status" value="1"/>
</dbReference>
<keyword evidence="4 5" id="KW-0349">Heme</keyword>
<keyword evidence="5" id="KW-0560">Oxidoreductase</keyword>
<dbReference type="AlphaFoldDB" id="S3CG09"/>
<dbReference type="GO" id="GO:0034354">
    <property type="term" value="P:'de novo' NAD+ biosynthetic process from L-tryptophan"/>
    <property type="evidence" value="ECO:0007669"/>
    <property type="project" value="TreeGrafter"/>
</dbReference>
<evidence type="ECO:0000313" key="7">
    <source>
        <dbReference type="Proteomes" id="UP000016922"/>
    </source>
</evidence>
<comment type="similarity">
    <text evidence="1 5">Belongs to the indoleamine 2,3-dioxygenase family.</text>
</comment>
<comment type="catalytic activity">
    <reaction evidence="5">
        <text>L-tryptophan + O2 = N-formyl-L-kynurenine</text>
        <dbReference type="Rhea" id="RHEA:24536"/>
        <dbReference type="ChEBI" id="CHEBI:15379"/>
        <dbReference type="ChEBI" id="CHEBI:57912"/>
        <dbReference type="ChEBI" id="CHEBI:58629"/>
    </reaction>
</comment>
<dbReference type="EMBL" id="KE145372">
    <property type="protein sequence ID" value="EPE24830.1"/>
    <property type="molecule type" value="Genomic_DNA"/>
</dbReference>
<keyword evidence="5 6" id="KW-0223">Dioxygenase</keyword>
<dbReference type="RefSeq" id="XP_008087745.1">
    <property type="nucleotide sequence ID" value="XM_008089554.1"/>
</dbReference>
<evidence type="ECO:0000256" key="2">
    <source>
        <dbReference type="ARBA" id="ARBA00022723"/>
    </source>
</evidence>
<dbReference type="HOGENOM" id="CLU_010089_0_1_1"/>
<keyword evidence="3 4" id="KW-0408">Iron</keyword>
<evidence type="ECO:0000313" key="6">
    <source>
        <dbReference type="EMBL" id="EPE24830.1"/>
    </source>
</evidence>
<dbReference type="SUPFAM" id="SSF140959">
    <property type="entry name" value="Indolic compounds 2,3-dioxygenase-like"/>
    <property type="match status" value="1"/>
</dbReference>
<feature type="binding site" description="proximal binding residue" evidence="4">
    <location>
        <position position="350"/>
    </location>
    <ligand>
        <name>heme b</name>
        <dbReference type="ChEBI" id="CHEBI:60344"/>
    </ligand>
    <ligandPart>
        <name>Fe</name>
        <dbReference type="ChEBI" id="CHEBI:18248"/>
    </ligandPart>
</feature>
<name>S3CG09_GLAL2</name>
<sequence length="412" mass="44839">MLSPPSTNLAAYAVSITNGFLPDEHPLLQLTDDYYLPWESVIGQLPQLLDSNTLRTTVDKLPVLSTSHLQTEPEWRRAYLILSFFTHAYIWEAGGPSDHLPPCISIPMLKVAAHLALPPTATYAALNLWNFAPLDHNVSLSNIDNLRTLNTFTGTADESWFYLVSVAIESHGASLISTMLRAIEACSTSNTSLVLSSLTSFTCTVRELGVILKRMNEGCDPLVFYNKIRPFLAGSKNMAVAGLPNGVFYDEGDGKGEWRMFSGGSNAQSSLIQFFDVVLGVEHASKPGTTSKSGFLKEMRAYMPGPHATFLNSLPTPSPIREFCNASPIAELVEAYNLAVKELAAFRDIHIQIVTRYIIRPARMQQGERGGKGLNLAVASNGLEKGLCGTGGTELLPFLKGSRDETKDAALG</sequence>
<dbReference type="OMA" id="WHQYSGG"/>
<dbReference type="PANTHER" id="PTHR28657">
    <property type="entry name" value="INDOLEAMINE 2,3-DIOXYGENASE"/>
    <property type="match status" value="1"/>
</dbReference>
<dbReference type="GO" id="GO:0046872">
    <property type="term" value="F:metal ion binding"/>
    <property type="evidence" value="ECO:0007669"/>
    <property type="project" value="UniProtKB-UniRule"/>
</dbReference>